<comment type="similarity">
    <text evidence="1 2">Belongs to the BioY family.</text>
</comment>
<protein>
    <recommendedName>
        <fullName evidence="2">Biotin transporter</fullName>
    </recommendedName>
</protein>
<dbReference type="Proteomes" id="UP000003277">
    <property type="component" value="Unassembled WGS sequence"/>
</dbReference>
<feature type="transmembrane region" description="Helical" evidence="3">
    <location>
        <begin position="116"/>
        <end position="137"/>
    </location>
</feature>
<keyword evidence="2" id="KW-0813">Transport</keyword>
<evidence type="ECO:0000313" key="4">
    <source>
        <dbReference type="EMBL" id="EHO63235.1"/>
    </source>
</evidence>
<dbReference type="GO" id="GO:0005886">
    <property type="term" value="C:plasma membrane"/>
    <property type="evidence" value="ECO:0007669"/>
    <property type="project" value="UniProtKB-SubCell"/>
</dbReference>
<comment type="subcellular location">
    <subcellularLocation>
        <location evidence="2">Cell membrane</location>
        <topology evidence="2">Multi-pass membrane protein</topology>
    </subcellularLocation>
</comment>
<feature type="transmembrane region" description="Helical" evidence="3">
    <location>
        <begin position="60"/>
        <end position="82"/>
    </location>
</feature>
<evidence type="ECO:0000256" key="3">
    <source>
        <dbReference type="SAM" id="Phobius"/>
    </source>
</evidence>
<organism evidence="4 5">
    <name type="scientific">Dialister succinatiphilus YIT 11850</name>
    <dbReference type="NCBI Taxonomy" id="742743"/>
    <lineage>
        <taxon>Bacteria</taxon>
        <taxon>Bacillati</taxon>
        <taxon>Bacillota</taxon>
        <taxon>Negativicutes</taxon>
        <taxon>Veillonellales</taxon>
        <taxon>Veillonellaceae</taxon>
        <taxon>Dialister</taxon>
    </lineage>
</organism>
<dbReference type="OrthoDB" id="9803495at2"/>
<name>H1CZN7_9FIRM</name>
<dbReference type="RefSeq" id="WP_008859329.1">
    <property type="nucleotide sequence ID" value="NZ_JH591187.1"/>
</dbReference>
<dbReference type="PIRSF" id="PIRSF016661">
    <property type="entry name" value="BioY"/>
    <property type="match status" value="1"/>
</dbReference>
<keyword evidence="2" id="KW-1003">Cell membrane</keyword>
<dbReference type="EMBL" id="ADLT01000018">
    <property type="protein sequence ID" value="EHO63235.1"/>
    <property type="molecule type" value="Genomic_DNA"/>
</dbReference>
<reference evidence="4 5" key="1">
    <citation type="submission" date="2011-11" db="EMBL/GenBank/DDBJ databases">
        <title>The Genome Sequence of Dialister succinatiphilus YIT 11850.</title>
        <authorList>
            <consortium name="The Broad Institute Genome Sequencing Platform"/>
            <person name="Earl A."/>
            <person name="Ward D."/>
            <person name="Feldgarden M."/>
            <person name="Gevers D."/>
            <person name="Morotomi M."/>
            <person name="Young S.K."/>
            <person name="Zeng Q."/>
            <person name="Gargeya S."/>
            <person name="Fitzgerald M."/>
            <person name="Haas B."/>
            <person name="Abouelleil A."/>
            <person name="Alvarado L."/>
            <person name="Arachchi H.M."/>
            <person name="Berlin A."/>
            <person name="Brown A."/>
            <person name="Chapman S.B."/>
            <person name="Dunbar C."/>
            <person name="Gearin G."/>
            <person name="Goldberg J."/>
            <person name="Griggs A."/>
            <person name="Gujja S."/>
            <person name="Heiman D."/>
            <person name="Howarth C."/>
            <person name="Lui A."/>
            <person name="MacDonald P.J.P."/>
            <person name="Montmayeur A."/>
            <person name="Murphy C."/>
            <person name="Neiman D."/>
            <person name="Pearson M."/>
            <person name="Priest M."/>
            <person name="Roberts A."/>
            <person name="Saif S."/>
            <person name="Shea T."/>
            <person name="Sisk P."/>
            <person name="Stolte C."/>
            <person name="Sykes S."/>
            <person name="Wortman J."/>
            <person name="Nusbaum C."/>
            <person name="Birren B."/>
        </authorList>
    </citation>
    <scope>NUCLEOTIDE SEQUENCE [LARGE SCALE GENOMIC DNA]</scope>
    <source>
        <strain evidence="4 5">YIT 11850</strain>
    </source>
</reference>
<evidence type="ECO:0000256" key="2">
    <source>
        <dbReference type="PIRNR" id="PIRNR016661"/>
    </source>
</evidence>
<keyword evidence="3" id="KW-1133">Transmembrane helix</keyword>
<dbReference type="Pfam" id="PF02632">
    <property type="entry name" value="BioY"/>
    <property type="match status" value="1"/>
</dbReference>
<sequence>MEKGKMHNIISAAIFAAIMAVLSQFTFPIGPVPITLQSFVCALAGGVLGRKWGAISIGVWLLLGLLGIPILTMGKAGAGIFFSPVGGYYLGFVVMAWVSGFRLAEKGHFLRQVSSAVLGLICCYALGTVWFMGYFHFGLGKEMPLWTALTLTVFPFVAFDLIKVILGVICGTRIRQSLNQAGYYPTMEH</sequence>
<dbReference type="HOGENOM" id="CLU_077931_3_0_9"/>
<dbReference type="eggNOG" id="COG1268">
    <property type="taxonomic scope" value="Bacteria"/>
</dbReference>
<feature type="transmembrane region" description="Helical" evidence="3">
    <location>
        <begin position="143"/>
        <end position="166"/>
    </location>
</feature>
<accession>H1CZN7</accession>
<evidence type="ECO:0000313" key="5">
    <source>
        <dbReference type="Proteomes" id="UP000003277"/>
    </source>
</evidence>
<dbReference type="STRING" id="742743.HMPREF9453_00825"/>
<evidence type="ECO:0000256" key="1">
    <source>
        <dbReference type="ARBA" id="ARBA00010692"/>
    </source>
</evidence>
<dbReference type="PATRIC" id="fig|742743.3.peg.837"/>
<dbReference type="PANTHER" id="PTHR34295:SF1">
    <property type="entry name" value="BIOTIN TRANSPORTER BIOY"/>
    <property type="match status" value="1"/>
</dbReference>
<dbReference type="InterPro" id="IPR003784">
    <property type="entry name" value="BioY"/>
</dbReference>
<feature type="transmembrane region" description="Helical" evidence="3">
    <location>
        <begin position="88"/>
        <end position="104"/>
    </location>
</feature>
<dbReference type="Gene3D" id="1.10.1760.20">
    <property type="match status" value="1"/>
</dbReference>
<dbReference type="GO" id="GO:0015225">
    <property type="term" value="F:biotin transmembrane transporter activity"/>
    <property type="evidence" value="ECO:0007669"/>
    <property type="project" value="UniProtKB-UniRule"/>
</dbReference>
<feature type="transmembrane region" description="Helical" evidence="3">
    <location>
        <begin position="7"/>
        <end position="25"/>
    </location>
</feature>
<proteinExistence type="inferred from homology"/>
<comment type="caution">
    <text evidence="4">The sequence shown here is derived from an EMBL/GenBank/DDBJ whole genome shotgun (WGS) entry which is preliminary data.</text>
</comment>
<dbReference type="AlphaFoldDB" id="H1CZN7"/>
<keyword evidence="2 3" id="KW-0472">Membrane</keyword>
<gene>
    <name evidence="4" type="ORF">HMPREF9453_00825</name>
</gene>
<dbReference type="PANTHER" id="PTHR34295">
    <property type="entry name" value="BIOTIN TRANSPORTER BIOY"/>
    <property type="match status" value="1"/>
</dbReference>
<keyword evidence="5" id="KW-1185">Reference proteome</keyword>
<keyword evidence="3" id="KW-0812">Transmembrane</keyword>